<dbReference type="SUPFAM" id="SSF50044">
    <property type="entry name" value="SH3-domain"/>
    <property type="match status" value="1"/>
</dbReference>
<dbReference type="Gene3D" id="2.30.30.40">
    <property type="entry name" value="SH3 Domains"/>
    <property type="match status" value="1"/>
</dbReference>
<dbReference type="AlphaFoldDB" id="A0A9P4ML11"/>
<dbReference type="GO" id="GO:0009898">
    <property type="term" value="C:cytoplasmic side of plasma membrane"/>
    <property type="evidence" value="ECO:0007669"/>
    <property type="project" value="TreeGrafter"/>
</dbReference>
<dbReference type="CDD" id="cd07651">
    <property type="entry name" value="F-BAR_PombeCdc15_like"/>
    <property type="match status" value="1"/>
</dbReference>
<feature type="compositionally biased region" description="Polar residues" evidence="8">
    <location>
        <begin position="651"/>
        <end position="662"/>
    </location>
</feature>
<name>A0A9P4ML11_9PEZI</name>
<dbReference type="GO" id="GO:0005543">
    <property type="term" value="F:phospholipid binding"/>
    <property type="evidence" value="ECO:0007669"/>
    <property type="project" value="TreeGrafter"/>
</dbReference>
<evidence type="ECO:0000256" key="5">
    <source>
        <dbReference type="ARBA" id="ARBA00023212"/>
    </source>
</evidence>
<proteinExistence type="predicted"/>
<keyword evidence="2 6" id="KW-0728">SH3 domain</keyword>
<sequence>MPGTTTSDGPTVSLSFANNFWGKEDAGVSPLLERMHNAKVTADEMKSFYTARAQIEDEYARKLLNLARKPLGSSEAGTLRMSLDVVRGELESMGKAHQQIAGQMKSELEEPLSAFAGGIKERRKIVQNGIEKLLKTKTQQTSTVNKARDKYEQDCLKIKGYLAQGHMVMGQEERKNKAKLEKTQIQMSATSNEYEAAVKILEETTARWNREWKAACDKFQDLEEERIDFMKSSLWSFANVSSTVCVSDDASCEKVRLSLEDCDVEKDITNFIKDNGTGQEIPDPPKFINFCRGDLNDAASEASDDEAYSVAQFQRTINPAYRTSSPSPKKMEAQSEKATTPEIQPDMNPLRASQNSARSIDPYEELPKVPHNDYPMDGMTQFCRIGPPSDRSSIPSPTRPESRDDRSDYSNPTSHSSYGGVSSGMNSPTKQYSVQEDKQVQKRKSGFFQNHSPFRRKSKHEKEFNNPGGSMTSRNGYSAQSNSASPTKSFGRQSRNAHFGPDASASPDPEPVDPRANFQLNVGNNVFDVASPDARGKPGPPTAAGELDPIAQALAEFKGVTKQTSLRVSADRYHGLATPAPSVAPSSGDSTPRPFAGQELRSNQGRTPPPSYDARPQSSLGAPQPAFTSKQMRQTTATYVNKGRDMFDAPRQSSYEQRSQSAMGRPSTRDGRPQDMARSASPGPPRSTSPRPYMNGDRRAQQPMPRSASPNPYGTSSQQGRPRANTASPQKQGYGGPPPNQIRSRSPQPGHRPGSSQGPGGGMAMQLSQGPPGQDPQFRAPRPTSQLYGDGPYSLAASGGQQAMRPRANSNNGGGRPVTKDGRPILHFSRALYMYQAAIPEELSFAKGDVLAVVRHQDDGWWEAEVCSKPGRNGLVPSNYLQNM</sequence>
<evidence type="ECO:0000256" key="2">
    <source>
        <dbReference type="ARBA" id="ARBA00022443"/>
    </source>
</evidence>
<dbReference type="InterPro" id="IPR001060">
    <property type="entry name" value="FCH_dom"/>
</dbReference>
<evidence type="ECO:0000256" key="6">
    <source>
        <dbReference type="PROSITE-ProRule" id="PRU00192"/>
    </source>
</evidence>
<gene>
    <name evidence="11" type="ORF">K461DRAFT_285421</name>
</gene>
<reference evidence="11" key="1">
    <citation type="journal article" date="2020" name="Stud. Mycol.">
        <title>101 Dothideomycetes genomes: a test case for predicting lifestyles and emergence of pathogens.</title>
        <authorList>
            <person name="Haridas S."/>
            <person name="Albert R."/>
            <person name="Binder M."/>
            <person name="Bloem J."/>
            <person name="Labutti K."/>
            <person name="Salamov A."/>
            <person name="Andreopoulos B."/>
            <person name="Baker S."/>
            <person name="Barry K."/>
            <person name="Bills G."/>
            <person name="Bluhm B."/>
            <person name="Cannon C."/>
            <person name="Castanera R."/>
            <person name="Culley D."/>
            <person name="Daum C."/>
            <person name="Ezra D."/>
            <person name="Gonzalez J."/>
            <person name="Henrissat B."/>
            <person name="Kuo A."/>
            <person name="Liang C."/>
            <person name="Lipzen A."/>
            <person name="Lutzoni F."/>
            <person name="Magnuson J."/>
            <person name="Mondo S."/>
            <person name="Nolan M."/>
            <person name="Ohm R."/>
            <person name="Pangilinan J."/>
            <person name="Park H.-J."/>
            <person name="Ramirez L."/>
            <person name="Alfaro M."/>
            <person name="Sun H."/>
            <person name="Tritt A."/>
            <person name="Yoshinaga Y."/>
            <person name="Zwiers L.-H."/>
            <person name="Turgeon B."/>
            <person name="Goodwin S."/>
            <person name="Spatafora J."/>
            <person name="Crous P."/>
            <person name="Grigoriev I."/>
        </authorList>
    </citation>
    <scope>NUCLEOTIDE SEQUENCE</scope>
    <source>
        <strain evidence="11">CBS 260.36</strain>
    </source>
</reference>
<dbReference type="InterPro" id="IPR027267">
    <property type="entry name" value="AH/BAR_dom_sf"/>
</dbReference>
<dbReference type="PROSITE" id="PS50002">
    <property type="entry name" value="SH3"/>
    <property type="match status" value="1"/>
</dbReference>
<feature type="region of interest" description="Disordered" evidence="8">
    <location>
        <begin position="319"/>
        <end position="550"/>
    </location>
</feature>
<evidence type="ECO:0000256" key="8">
    <source>
        <dbReference type="SAM" id="MobiDB-lite"/>
    </source>
</evidence>
<dbReference type="FunFam" id="1.20.1270.60:FF:000045">
    <property type="entry name" value="Cell division control protein"/>
    <property type="match status" value="1"/>
</dbReference>
<dbReference type="PRINTS" id="PR00452">
    <property type="entry name" value="SH3DOMAIN"/>
</dbReference>
<dbReference type="GO" id="GO:0106006">
    <property type="term" value="F:cytoskeletal protein-membrane anchor activity"/>
    <property type="evidence" value="ECO:0007669"/>
    <property type="project" value="UniProtKB-ARBA"/>
</dbReference>
<feature type="domain" description="SH3" evidence="9">
    <location>
        <begin position="824"/>
        <end position="884"/>
    </location>
</feature>
<accession>A0A9P4ML11</accession>
<dbReference type="OrthoDB" id="27823at2759"/>
<feature type="region of interest" description="Disordered" evidence="8">
    <location>
        <begin position="562"/>
        <end position="822"/>
    </location>
</feature>
<dbReference type="SMART" id="SM00055">
    <property type="entry name" value="FCH"/>
    <property type="match status" value="1"/>
</dbReference>
<dbReference type="SUPFAM" id="SSF103657">
    <property type="entry name" value="BAR/IMD domain-like"/>
    <property type="match status" value="1"/>
</dbReference>
<feature type="compositionally biased region" description="Polar residues" evidence="8">
    <location>
        <begin position="708"/>
        <end position="731"/>
    </location>
</feature>
<dbReference type="CDD" id="cd00174">
    <property type="entry name" value="SH3"/>
    <property type="match status" value="1"/>
</dbReference>
<dbReference type="InterPro" id="IPR036028">
    <property type="entry name" value="SH3-like_dom_sf"/>
</dbReference>
<feature type="compositionally biased region" description="Polar residues" evidence="8">
    <location>
        <begin position="467"/>
        <end position="496"/>
    </location>
</feature>
<keyword evidence="12" id="KW-1185">Reference proteome</keyword>
<evidence type="ECO:0000256" key="4">
    <source>
        <dbReference type="ARBA" id="ARBA00022553"/>
    </source>
</evidence>
<evidence type="ECO:0000259" key="10">
    <source>
        <dbReference type="PROSITE" id="PS51741"/>
    </source>
</evidence>
<organism evidence="11 12">
    <name type="scientific">Myriangium duriaei CBS 260.36</name>
    <dbReference type="NCBI Taxonomy" id="1168546"/>
    <lineage>
        <taxon>Eukaryota</taxon>
        <taxon>Fungi</taxon>
        <taxon>Dikarya</taxon>
        <taxon>Ascomycota</taxon>
        <taxon>Pezizomycotina</taxon>
        <taxon>Dothideomycetes</taxon>
        <taxon>Dothideomycetidae</taxon>
        <taxon>Myriangiales</taxon>
        <taxon>Myriangiaceae</taxon>
        <taxon>Myriangium</taxon>
    </lineage>
</organism>
<feature type="compositionally biased region" description="Polar residues" evidence="8">
    <location>
        <begin position="409"/>
        <end position="434"/>
    </location>
</feature>
<keyword evidence="4" id="KW-0597">Phosphoprotein</keyword>
<evidence type="ECO:0000256" key="3">
    <source>
        <dbReference type="ARBA" id="ARBA00022490"/>
    </source>
</evidence>
<comment type="caution">
    <text evidence="11">The sequence shown here is derived from an EMBL/GenBank/DDBJ whole genome shotgun (WGS) entry which is preliminary data.</text>
</comment>
<dbReference type="PANTHER" id="PTHR23065">
    <property type="entry name" value="PROLINE-SERINE-THREONINE PHOSPHATASE INTERACTING PROTEIN 1"/>
    <property type="match status" value="1"/>
</dbReference>
<feature type="compositionally biased region" description="Polar residues" evidence="8">
    <location>
        <begin position="616"/>
        <end position="639"/>
    </location>
</feature>
<evidence type="ECO:0008006" key="13">
    <source>
        <dbReference type="Google" id="ProtNLM"/>
    </source>
</evidence>
<evidence type="ECO:0000259" key="9">
    <source>
        <dbReference type="PROSITE" id="PS50002"/>
    </source>
</evidence>
<dbReference type="PANTHER" id="PTHR23065:SF7">
    <property type="entry name" value="NOSTRIN, ISOFORM H"/>
    <property type="match status" value="1"/>
</dbReference>
<keyword evidence="3" id="KW-0963">Cytoplasm</keyword>
<comment type="subcellular location">
    <subcellularLocation>
        <location evidence="1">Cytoplasm</location>
        <location evidence="1">Cytoskeleton</location>
    </subcellularLocation>
</comment>
<dbReference type="Gene3D" id="1.20.1270.60">
    <property type="entry name" value="Arfaptin homology (AH) domain/BAR domain"/>
    <property type="match status" value="1"/>
</dbReference>
<feature type="domain" description="F-BAR" evidence="10">
    <location>
        <begin position="14"/>
        <end position="267"/>
    </location>
</feature>
<keyword evidence="7" id="KW-0175">Coiled coil</keyword>
<dbReference type="EMBL" id="ML996084">
    <property type="protein sequence ID" value="KAF2153719.1"/>
    <property type="molecule type" value="Genomic_DNA"/>
</dbReference>
<dbReference type="PROSITE" id="PS51741">
    <property type="entry name" value="F_BAR"/>
    <property type="match status" value="1"/>
</dbReference>
<dbReference type="SMART" id="SM00326">
    <property type="entry name" value="SH3"/>
    <property type="match status" value="1"/>
</dbReference>
<dbReference type="InterPro" id="IPR031160">
    <property type="entry name" value="F_BAR_dom"/>
</dbReference>
<keyword evidence="5" id="KW-0206">Cytoskeleton</keyword>
<dbReference type="GO" id="GO:1903475">
    <property type="term" value="P:mitotic actomyosin contractile ring assembly"/>
    <property type="evidence" value="ECO:0007669"/>
    <property type="project" value="UniProtKB-ARBA"/>
</dbReference>
<evidence type="ECO:0000313" key="11">
    <source>
        <dbReference type="EMBL" id="KAF2153719.1"/>
    </source>
</evidence>
<dbReference type="Pfam" id="PF00611">
    <property type="entry name" value="FCH"/>
    <property type="match status" value="1"/>
</dbReference>
<dbReference type="FunFam" id="2.30.30.40:FF:000164">
    <property type="entry name" value="Cell division control protein"/>
    <property type="match status" value="1"/>
</dbReference>
<dbReference type="Pfam" id="PF00018">
    <property type="entry name" value="SH3_1"/>
    <property type="match status" value="1"/>
</dbReference>
<evidence type="ECO:0000256" key="1">
    <source>
        <dbReference type="ARBA" id="ARBA00004245"/>
    </source>
</evidence>
<evidence type="ECO:0000256" key="7">
    <source>
        <dbReference type="PROSITE-ProRule" id="PRU01077"/>
    </source>
</evidence>
<dbReference type="Proteomes" id="UP000799439">
    <property type="component" value="Unassembled WGS sequence"/>
</dbReference>
<dbReference type="GO" id="GO:0120104">
    <property type="term" value="C:mitotic actomyosin contractile ring, proximal layer"/>
    <property type="evidence" value="ECO:0007669"/>
    <property type="project" value="UniProtKB-ARBA"/>
</dbReference>
<dbReference type="InterPro" id="IPR001452">
    <property type="entry name" value="SH3_domain"/>
</dbReference>
<dbReference type="PRINTS" id="PR00499">
    <property type="entry name" value="P67PHOX"/>
</dbReference>
<evidence type="ECO:0000313" key="12">
    <source>
        <dbReference type="Proteomes" id="UP000799439"/>
    </source>
</evidence>
<protein>
    <recommendedName>
        <fullName evidence="13">SH3 domain-containing protein</fullName>
    </recommendedName>
</protein>